<dbReference type="EMBL" id="SWCI01000001">
    <property type="protein sequence ID" value="TKB51177.1"/>
    <property type="molecule type" value="Genomic_DNA"/>
</dbReference>
<dbReference type="AlphaFoldDB" id="A0A4U1BKM6"/>
<evidence type="ECO:0000313" key="3">
    <source>
        <dbReference type="Proteomes" id="UP000305674"/>
    </source>
</evidence>
<sequence>MTPVERLLSLLLWLEVAVAPALLCALLGSVYCIFADRLELNLVAWWAAAGLIPGVVAAEYLRRHRGLMLPNAVAPAKPGKKRIRKA</sequence>
<gene>
    <name evidence="2" type="ORF">FCL40_01065</name>
</gene>
<evidence type="ECO:0000313" key="2">
    <source>
        <dbReference type="EMBL" id="TKB51177.1"/>
    </source>
</evidence>
<feature type="transmembrane region" description="Helical" evidence="1">
    <location>
        <begin position="42"/>
        <end position="61"/>
    </location>
</feature>
<name>A0A4U1BKM6_9GAMM</name>
<dbReference type="RefSeq" id="WP_136850489.1">
    <property type="nucleotide sequence ID" value="NZ_SWCI01000001.1"/>
</dbReference>
<protein>
    <submittedName>
        <fullName evidence="2">Uncharacterized protein</fullName>
    </submittedName>
</protein>
<reference evidence="2 3" key="1">
    <citation type="submission" date="2019-04" db="EMBL/GenBank/DDBJ databases">
        <authorList>
            <person name="Hwang J.C."/>
        </authorList>
    </citation>
    <scope>NUCLEOTIDE SEQUENCE [LARGE SCALE GENOMIC DNA]</scope>
    <source>
        <strain evidence="2 3">IMCC35001</strain>
    </source>
</reference>
<proteinExistence type="predicted"/>
<organism evidence="2 3">
    <name type="scientific">Ferrimonas sediminicola</name>
    <dbReference type="NCBI Taxonomy" id="2569538"/>
    <lineage>
        <taxon>Bacteria</taxon>
        <taxon>Pseudomonadati</taxon>
        <taxon>Pseudomonadota</taxon>
        <taxon>Gammaproteobacteria</taxon>
        <taxon>Alteromonadales</taxon>
        <taxon>Ferrimonadaceae</taxon>
        <taxon>Ferrimonas</taxon>
    </lineage>
</organism>
<accession>A0A4U1BKM6</accession>
<dbReference type="OrthoDB" id="9944002at2"/>
<keyword evidence="1" id="KW-0472">Membrane</keyword>
<keyword evidence="3" id="KW-1185">Reference proteome</keyword>
<keyword evidence="1" id="KW-0812">Transmembrane</keyword>
<keyword evidence="1" id="KW-1133">Transmembrane helix</keyword>
<comment type="caution">
    <text evidence="2">The sequence shown here is derived from an EMBL/GenBank/DDBJ whole genome shotgun (WGS) entry which is preliminary data.</text>
</comment>
<dbReference type="Proteomes" id="UP000305674">
    <property type="component" value="Unassembled WGS sequence"/>
</dbReference>
<evidence type="ECO:0000256" key="1">
    <source>
        <dbReference type="SAM" id="Phobius"/>
    </source>
</evidence>